<protein>
    <submittedName>
        <fullName evidence="1">Uncharacterized protein</fullName>
    </submittedName>
</protein>
<reference evidence="1 2" key="1">
    <citation type="submission" date="2009-04" db="EMBL/GenBank/DDBJ databases">
        <authorList>
            <person name="Qin X."/>
            <person name="Bachman B."/>
            <person name="Battles P."/>
            <person name="Bell A."/>
            <person name="Bess C."/>
            <person name="Bickham C."/>
            <person name="Chaboub L."/>
            <person name="Chen D."/>
            <person name="Coyle M."/>
            <person name="Deiros D.R."/>
            <person name="Dinh H."/>
            <person name="Forbes L."/>
            <person name="Fowler G."/>
            <person name="Francisco L."/>
            <person name="Fu Q."/>
            <person name="Gubbala S."/>
            <person name="Hale W."/>
            <person name="Han Y."/>
            <person name="Hemphill L."/>
            <person name="Highlander S.K."/>
            <person name="Hirani K."/>
            <person name="Hogues M."/>
            <person name="Jackson L."/>
            <person name="Jakkamsetti A."/>
            <person name="Javaid M."/>
            <person name="Jiang H."/>
            <person name="Korchina V."/>
            <person name="Kovar C."/>
            <person name="Lara F."/>
            <person name="Lee S."/>
            <person name="Mata R."/>
            <person name="Mathew T."/>
            <person name="Moen C."/>
            <person name="Morales K."/>
            <person name="Munidasa M."/>
            <person name="Nazareth L."/>
            <person name="Ngo R."/>
            <person name="Nguyen L."/>
            <person name="Okwuonu G."/>
            <person name="Ongeri F."/>
            <person name="Patil S."/>
            <person name="Petrosino J."/>
            <person name="Pham C."/>
            <person name="Pham P."/>
            <person name="Pu L.-L."/>
            <person name="Puazo M."/>
            <person name="Raj R."/>
            <person name="Reid J."/>
            <person name="Rouhana J."/>
            <person name="Saada N."/>
            <person name="Shang Y."/>
            <person name="Simmons D."/>
            <person name="Thornton R."/>
            <person name="Warren J."/>
            <person name="Weissenberger G."/>
            <person name="Zhang J."/>
            <person name="Zhang L."/>
            <person name="Zhou C."/>
            <person name="Zhu D."/>
            <person name="Muzny D."/>
            <person name="Worley K."/>
            <person name="Gibbs R."/>
        </authorList>
    </citation>
    <scope>NUCLEOTIDE SEQUENCE [LARGE SCALE GENOMIC DNA]</scope>
    <source>
        <strain evidence="1 2">ATCC 19254</strain>
    </source>
</reference>
<comment type="caution">
    <text evidence="1">The sequence shown here is derived from an EMBL/GenBank/DDBJ whole genome shotgun (WGS) entry which is preliminary data.</text>
</comment>
<evidence type="ECO:0000313" key="1">
    <source>
        <dbReference type="EMBL" id="EEJ42292.1"/>
    </source>
</evidence>
<dbReference type="Proteomes" id="UP000004283">
    <property type="component" value="Unassembled WGS sequence"/>
</dbReference>
<name>C2KKE9_LEUMC</name>
<organism evidence="1 2">
    <name type="scientific">Leuconostoc mesenteroides subsp. cremoris ATCC 19254</name>
    <dbReference type="NCBI Taxonomy" id="586220"/>
    <lineage>
        <taxon>Bacteria</taxon>
        <taxon>Bacillati</taxon>
        <taxon>Bacillota</taxon>
        <taxon>Bacilli</taxon>
        <taxon>Lactobacillales</taxon>
        <taxon>Lactobacillaceae</taxon>
        <taxon>Leuconostoc</taxon>
    </lineage>
</organism>
<sequence length="49" mass="5621">MVKIHQKNKLRRLSLSANFGNSETDSKPVTMFSEAKIEKADEFPKIKVK</sequence>
<proteinExistence type="predicted"/>
<dbReference type="AlphaFoldDB" id="C2KKE9"/>
<evidence type="ECO:0000313" key="2">
    <source>
        <dbReference type="Proteomes" id="UP000004283"/>
    </source>
</evidence>
<accession>C2KKE9</accession>
<dbReference type="HOGENOM" id="CLU_3137307_0_0_9"/>
<gene>
    <name evidence="1" type="ORF">HMPREF0555_1115</name>
</gene>
<dbReference type="EMBL" id="ACKV01000063">
    <property type="protein sequence ID" value="EEJ42292.1"/>
    <property type="molecule type" value="Genomic_DNA"/>
</dbReference>